<dbReference type="AlphaFoldDB" id="A0A2U9BLI8"/>
<dbReference type="InterPro" id="IPR038765">
    <property type="entry name" value="Papain-like_cys_pep_sf"/>
</dbReference>
<comment type="function">
    <text evidence="8">Functions as guanine nucleotide exchange factor (GEF) for RAB11A.</text>
</comment>
<keyword evidence="5 8" id="KW-0175">Coiled coil</keyword>
<dbReference type="InterPro" id="IPR025660">
    <property type="entry name" value="Pept_his_AS"/>
</dbReference>
<keyword evidence="8" id="KW-0963">Cytoplasm</keyword>
<dbReference type="EMBL" id="CP026249">
    <property type="protein sequence ID" value="AWP04907.1"/>
    <property type="molecule type" value="Genomic_DNA"/>
</dbReference>
<dbReference type="FunFam" id="3.90.70.10:FF:000087">
    <property type="entry name" value="Counting factor associated protein D"/>
    <property type="match status" value="1"/>
</dbReference>
<dbReference type="PROSITE" id="PS00139">
    <property type="entry name" value="THIOL_PROTEASE_CYS"/>
    <property type="match status" value="1"/>
</dbReference>
<evidence type="ECO:0000256" key="4">
    <source>
        <dbReference type="ARBA" id="ARBA00022807"/>
    </source>
</evidence>
<organism evidence="13 14">
    <name type="scientific">Scophthalmus maximus</name>
    <name type="common">Turbot</name>
    <name type="synonym">Psetta maxima</name>
    <dbReference type="NCBI Taxonomy" id="52904"/>
    <lineage>
        <taxon>Eukaryota</taxon>
        <taxon>Metazoa</taxon>
        <taxon>Chordata</taxon>
        <taxon>Craniata</taxon>
        <taxon>Vertebrata</taxon>
        <taxon>Euteleostomi</taxon>
        <taxon>Actinopterygii</taxon>
        <taxon>Neopterygii</taxon>
        <taxon>Teleostei</taxon>
        <taxon>Neoteleostei</taxon>
        <taxon>Acanthomorphata</taxon>
        <taxon>Carangaria</taxon>
        <taxon>Pleuronectiformes</taxon>
        <taxon>Pleuronectoidei</taxon>
        <taxon>Scophthalmidae</taxon>
        <taxon>Scophthalmus</taxon>
    </lineage>
</organism>
<dbReference type="Pfam" id="PF08246">
    <property type="entry name" value="Inhibitor_I29"/>
    <property type="match status" value="1"/>
</dbReference>
<evidence type="ECO:0000256" key="7">
    <source>
        <dbReference type="ARBA" id="ARBA00023157"/>
    </source>
</evidence>
<comment type="domain">
    <text evidence="8">The N-terminal half of the protein mediates interaction with RAB11A and functions as guanine nucleotide exchange factor. Four long alpha-helices (interrupted by a central kink) assemble into coiled coils, giving rise to a 'V' shape.</text>
</comment>
<dbReference type="Gene3D" id="3.90.70.10">
    <property type="entry name" value="Cysteine proteinases"/>
    <property type="match status" value="1"/>
</dbReference>
<dbReference type="PROSITE" id="PS00639">
    <property type="entry name" value="THIOL_PROTEASE_HIS"/>
    <property type="match status" value="1"/>
</dbReference>
<feature type="domain" description="Cathepsin propeptide inhibitor" evidence="12">
    <location>
        <begin position="712"/>
        <end position="768"/>
    </location>
</feature>
<keyword evidence="4" id="KW-0788">Thiol protease</keyword>
<keyword evidence="8" id="KW-0344">Guanine-nucleotide releasing factor</keyword>
<sequence length="1015" mass="112467">MDRTSSDPARCRVTSRRALTRSRADGGLPPRLRSARLSPRARPVQCAPCEDKRPSRSVSKNLQTLSLSQMDPLRTAGNCEGDARSATEVKDYIVNDGMCQLCAYVVIVPKSSSKGELEKLNQSTDDINRWESELEDCRQRFRAVLVEATVKLDEQVKRIGRAVDDSKPYWEARKVARQAQVEAQKATQEFQRAVEILRAAKETIALAEERLLEEESRQFDSAWQEMLNHATQRVMEAEQARTRSEAEHRKTAANYNSCISHMRQLEKKLKRSINKSRPYFELKAKYYLQLEQLKRHVDEHQAKLVVAKAEYRAALRNLEIISEEIHAQRRSLAMGTREQGVGAEGDGCNEDIANFKMESDGLSMVSVSIDEEGSHSSSSEEEADTRSTSSPQAMPSSPSSSSSSHPSTSASTTLDMPGPSPSSSLYTPCSYISTSPPSSVLSSCCPGGLESESPSISLDPDSVCGSGHASPLLGPRSQCSGASSPDCDQERDFGSSYHVKGVISLPYAEIKEPFEAWLDVAAKSSRIDYYHGQVSTYQLGVEQEWGVAYKITPETTEVEQNVMKCFQINGTKNETVAPQASLPDVQGLQFLRMEYYGGSLCEVWQNVTTVGYKKNTYTLWVTNSEEGVDGKAPATPLHYEMMGYNTLLGSHYDKYLVEYKEFSTHVEPKVFSLPEGMSCGGFPGPGVERHLLANPMKDLIHTSAAGHSQRMFSHFKEKYQRRYSDDREHEIREHAFVHNLRYVHSKNRAGLPFSLALNSLSDRTMSELATMRGRNKGKTPNRGLPFTTKIYEGVKVPDSLDWRLYGAVTPVKDQAICGSCWSFATTGAVEGALFLKTGSLQVLSQQMLVDCSWGFGNNGCDGGEEWRAYEWIMKHGGIATTETYGAYMGMNGFCHMNSSQLTARIQSYTNVTSGDAEALKLALYKNGPVAVSIDAAHRSFVFYSHGVYFEPACGNTTDDLDHAVLAVGYGTLGGAPYWLIKNSWSTYWGNDGYILMSMIDNNCGVTTDATYVTLA</sequence>
<keyword evidence="6" id="KW-0865">Zymogen</keyword>
<dbReference type="InterPro" id="IPR025661">
    <property type="entry name" value="Pept_asp_AS"/>
</dbReference>
<accession>A0A2U9BLI8</accession>
<dbReference type="GO" id="GO:0005085">
    <property type="term" value="F:guanyl-nucleotide exchange factor activity"/>
    <property type="evidence" value="ECO:0007669"/>
    <property type="project" value="UniProtKB-UniRule"/>
</dbReference>
<keyword evidence="3" id="KW-0378">Hydrolase</keyword>
<feature type="region of interest" description="Disordered" evidence="10">
    <location>
        <begin position="1"/>
        <end position="60"/>
    </location>
</feature>
<dbReference type="Proteomes" id="UP000246464">
    <property type="component" value="Chromosome 7"/>
</dbReference>
<dbReference type="CDD" id="cd02248">
    <property type="entry name" value="Peptidase_C1A"/>
    <property type="match status" value="1"/>
</dbReference>
<comment type="subunit">
    <text evidence="8">Interacts with GDP-bound and nucleotide-free forms of RAB11A.</text>
</comment>
<dbReference type="InterPro" id="IPR013201">
    <property type="entry name" value="Prot_inhib_I29"/>
</dbReference>
<evidence type="ECO:0000256" key="6">
    <source>
        <dbReference type="ARBA" id="ARBA00023145"/>
    </source>
</evidence>
<dbReference type="GO" id="GO:0035556">
    <property type="term" value="P:intracellular signal transduction"/>
    <property type="evidence" value="ECO:0007669"/>
    <property type="project" value="UniProtKB-UniRule"/>
</dbReference>
<dbReference type="InterPro" id="IPR007940">
    <property type="entry name" value="SH3BP5"/>
</dbReference>
<feature type="coiled-coil region" evidence="9">
    <location>
        <begin position="283"/>
        <end position="317"/>
    </location>
</feature>
<evidence type="ECO:0000259" key="12">
    <source>
        <dbReference type="SMART" id="SM00848"/>
    </source>
</evidence>
<name>A0A2U9BLI8_SCOMX</name>
<evidence type="ECO:0000256" key="5">
    <source>
        <dbReference type="ARBA" id="ARBA00023054"/>
    </source>
</evidence>
<comment type="similarity">
    <text evidence="1 8">Belongs to the SH3BP5 family.</text>
</comment>
<evidence type="ECO:0000259" key="11">
    <source>
        <dbReference type="SMART" id="SM00645"/>
    </source>
</evidence>
<feature type="domain" description="Peptidase C1A papain C-terminal" evidence="11">
    <location>
        <begin position="796"/>
        <end position="1013"/>
    </location>
</feature>
<evidence type="ECO:0000256" key="3">
    <source>
        <dbReference type="ARBA" id="ARBA00022801"/>
    </source>
</evidence>
<dbReference type="PRINTS" id="PR00705">
    <property type="entry name" value="PAPAIN"/>
</dbReference>
<keyword evidence="7" id="KW-1015">Disulfide bond</keyword>
<evidence type="ECO:0000313" key="13">
    <source>
        <dbReference type="EMBL" id="AWP04907.1"/>
    </source>
</evidence>
<evidence type="ECO:0000256" key="8">
    <source>
        <dbReference type="RuleBase" id="RU369054"/>
    </source>
</evidence>
<dbReference type="InterPro" id="IPR000668">
    <property type="entry name" value="Peptidase_C1A_C"/>
</dbReference>
<dbReference type="STRING" id="52904.ENSSMAP00000033876"/>
<feature type="region of interest" description="Disordered" evidence="10">
    <location>
        <begin position="368"/>
        <end position="425"/>
    </location>
</feature>
<evidence type="ECO:0000256" key="9">
    <source>
        <dbReference type="SAM" id="Coils"/>
    </source>
</evidence>
<evidence type="ECO:0000256" key="1">
    <source>
        <dbReference type="ARBA" id="ARBA00007796"/>
    </source>
</evidence>
<feature type="coiled-coil region" evidence="9">
    <location>
        <begin position="176"/>
        <end position="247"/>
    </location>
</feature>
<feature type="compositionally biased region" description="Low complexity" evidence="10">
    <location>
        <begin position="28"/>
        <end position="43"/>
    </location>
</feature>
<dbReference type="GO" id="GO:0008234">
    <property type="term" value="F:cysteine-type peptidase activity"/>
    <property type="evidence" value="ECO:0007669"/>
    <property type="project" value="UniProtKB-KW"/>
</dbReference>
<feature type="compositionally biased region" description="Low complexity" evidence="10">
    <location>
        <begin position="387"/>
        <end position="413"/>
    </location>
</feature>
<dbReference type="SMART" id="SM00645">
    <property type="entry name" value="Pept_C1"/>
    <property type="match status" value="1"/>
</dbReference>
<dbReference type="PANTHER" id="PTHR19423">
    <property type="entry name" value="SH3 DOMAIN-BINDING PROTEIN 5"/>
    <property type="match status" value="1"/>
</dbReference>
<keyword evidence="14" id="KW-1185">Reference proteome</keyword>
<protein>
    <recommendedName>
        <fullName evidence="8">SH3 domain-binding protein 5</fullName>
        <shortName evidence="8">SH3BP-5</shortName>
    </recommendedName>
</protein>
<proteinExistence type="inferred from homology"/>
<dbReference type="SUPFAM" id="SSF54001">
    <property type="entry name" value="Cysteine proteinases"/>
    <property type="match status" value="1"/>
</dbReference>
<reference evidence="13 14" key="1">
    <citation type="submission" date="2017-12" db="EMBL/GenBank/DDBJ databases">
        <title>Integrating genomic resources of turbot (Scophthalmus maximus) in depth evaluation of genetic and physical mapping variation across individuals.</title>
        <authorList>
            <person name="Martinez P."/>
        </authorList>
    </citation>
    <scope>NUCLEOTIDE SEQUENCE [LARGE SCALE GENOMIC DNA]</scope>
</reference>
<evidence type="ECO:0000256" key="10">
    <source>
        <dbReference type="SAM" id="MobiDB-lite"/>
    </source>
</evidence>
<dbReference type="GO" id="GO:0005737">
    <property type="term" value="C:cytoplasm"/>
    <property type="evidence" value="ECO:0007669"/>
    <property type="project" value="UniProtKB-SubCell"/>
</dbReference>
<evidence type="ECO:0000313" key="14">
    <source>
        <dbReference type="Proteomes" id="UP000246464"/>
    </source>
</evidence>
<dbReference type="SMART" id="SM00848">
    <property type="entry name" value="Inhibitor_I29"/>
    <property type="match status" value="1"/>
</dbReference>
<dbReference type="PANTHER" id="PTHR19423:SF4">
    <property type="entry name" value="SH3 DOMAIN-BINDING PROTEIN 5"/>
    <property type="match status" value="1"/>
</dbReference>
<dbReference type="GO" id="GO:0017124">
    <property type="term" value="F:SH3 domain binding"/>
    <property type="evidence" value="ECO:0007669"/>
    <property type="project" value="UniProtKB-UniRule"/>
</dbReference>
<dbReference type="InterPro" id="IPR000169">
    <property type="entry name" value="Pept_cys_AS"/>
</dbReference>
<evidence type="ECO:0000256" key="2">
    <source>
        <dbReference type="ARBA" id="ARBA00022670"/>
    </source>
</evidence>
<dbReference type="PROSITE" id="PS00640">
    <property type="entry name" value="THIOL_PROTEASE_ASN"/>
    <property type="match status" value="1"/>
</dbReference>
<dbReference type="InterPro" id="IPR039417">
    <property type="entry name" value="Peptidase_C1A_papain-like"/>
</dbReference>
<comment type="subcellular location">
    <subcellularLocation>
        <location evidence="8">Cytoplasm</location>
    </subcellularLocation>
    <text evidence="8">Colocalizes with RAB11A on cytoplasmic vesicle membranes.</text>
</comment>
<gene>
    <name evidence="13" type="ORF">SMAX5B_016274</name>
</gene>
<dbReference type="GO" id="GO:0006508">
    <property type="term" value="P:proteolysis"/>
    <property type="evidence" value="ECO:0007669"/>
    <property type="project" value="UniProtKB-KW"/>
</dbReference>
<dbReference type="Pfam" id="PF00112">
    <property type="entry name" value="Peptidase_C1"/>
    <property type="match status" value="1"/>
</dbReference>
<keyword evidence="2" id="KW-0645">Protease</keyword>
<dbReference type="GO" id="GO:0004860">
    <property type="term" value="F:protein kinase inhibitor activity"/>
    <property type="evidence" value="ECO:0007669"/>
    <property type="project" value="TreeGrafter"/>
</dbReference>
<dbReference type="Pfam" id="PF05276">
    <property type="entry name" value="SH3BP5"/>
    <property type="match status" value="1"/>
</dbReference>